<evidence type="ECO:0000313" key="1">
    <source>
        <dbReference type="EMBL" id="KAF5956568.1"/>
    </source>
</evidence>
<gene>
    <name evidence="1" type="ORF">HYC85_003793</name>
</gene>
<accession>A0A7J7HXB7</accession>
<comment type="caution">
    <text evidence="1">The sequence shown here is derived from an EMBL/GenBank/DDBJ whole genome shotgun (WGS) entry which is preliminary data.</text>
</comment>
<reference evidence="1 2" key="2">
    <citation type="submission" date="2020-07" db="EMBL/GenBank/DDBJ databases">
        <title>Genome assembly of wild tea tree DASZ reveals pedigree and selection history of tea varieties.</title>
        <authorList>
            <person name="Zhang W."/>
        </authorList>
    </citation>
    <scope>NUCLEOTIDE SEQUENCE [LARGE SCALE GENOMIC DNA]</scope>
    <source>
        <strain evidence="2">cv. G240</strain>
        <tissue evidence="1">Leaf</tissue>
    </source>
</reference>
<sequence length="58" mass="6901">MSLSQTIFYRAGDQSLPTNKLSSHTFNLITQESIVYFNCYEMKRRFEASNHHNEKEWA</sequence>
<organism evidence="1 2">
    <name type="scientific">Camellia sinensis</name>
    <name type="common">Tea plant</name>
    <name type="synonym">Thea sinensis</name>
    <dbReference type="NCBI Taxonomy" id="4442"/>
    <lineage>
        <taxon>Eukaryota</taxon>
        <taxon>Viridiplantae</taxon>
        <taxon>Streptophyta</taxon>
        <taxon>Embryophyta</taxon>
        <taxon>Tracheophyta</taxon>
        <taxon>Spermatophyta</taxon>
        <taxon>Magnoliopsida</taxon>
        <taxon>eudicotyledons</taxon>
        <taxon>Gunneridae</taxon>
        <taxon>Pentapetalae</taxon>
        <taxon>asterids</taxon>
        <taxon>Ericales</taxon>
        <taxon>Theaceae</taxon>
        <taxon>Camellia</taxon>
    </lineage>
</organism>
<name>A0A7J7HXB7_CAMSI</name>
<proteinExistence type="predicted"/>
<keyword evidence="2" id="KW-1185">Reference proteome</keyword>
<dbReference type="AlphaFoldDB" id="A0A7J7HXB7"/>
<protein>
    <submittedName>
        <fullName evidence="1">Uncharacterized protein</fullName>
    </submittedName>
</protein>
<dbReference type="Proteomes" id="UP000593564">
    <property type="component" value="Unassembled WGS sequence"/>
</dbReference>
<reference evidence="2" key="1">
    <citation type="journal article" date="2020" name="Nat. Commun.">
        <title>Genome assembly of wild tea tree DASZ reveals pedigree and selection history of tea varieties.</title>
        <authorList>
            <person name="Zhang W."/>
            <person name="Zhang Y."/>
            <person name="Qiu H."/>
            <person name="Guo Y."/>
            <person name="Wan H."/>
            <person name="Zhang X."/>
            <person name="Scossa F."/>
            <person name="Alseekh S."/>
            <person name="Zhang Q."/>
            <person name="Wang P."/>
            <person name="Xu L."/>
            <person name="Schmidt M.H."/>
            <person name="Jia X."/>
            <person name="Li D."/>
            <person name="Zhu A."/>
            <person name="Guo F."/>
            <person name="Chen W."/>
            <person name="Ni D."/>
            <person name="Usadel B."/>
            <person name="Fernie A.R."/>
            <person name="Wen W."/>
        </authorList>
    </citation>
    <scope>NUCLEOTIDE SEQUENCE [LARGE SCALE GENOMIC DNA]</scope>
    <source>
        <strain evidence="2">cv. G240</strain>
    </source>
</reference>
<evidence type="ECO:0000313" key="2">
    <source>
        <dbReference type="Proteomes" id="UP000593564"/>
    </source>
</evidence>
<dbReference type="EMBL" id="JACBKZ010000002">
    <property type="protein sequence ID" value="KAF5956568.1"/>
    <property type="molecule type" value="Genomic_DNA"/>
</dbReference>